<feature type="transmembrane region" description="Helical" evidence="6">
    <location>
        <begin position="976"/>
        <end position="998"/>
    </location>
</feature>
<dbReference type="GO" id="GO:0016020">
    <property type="term" value="C:membrane"/>
    <property type="evidence" value="ECO:0007669"/>
    <property type="project" value="UniProtKB-SubCell"/>
</dbReference>
<dbReference type="PANTHER" id="PTHR17920">
    <property type="entry name" value="TRANSMEMBRANE AND COILED-COIL DOMAIN-CONTAINING PROTEIN 4 TMCO4"/>
    <property type="match status" value="1"/>
</dbReference>
<evidence type="ECO:0000256" key="5">
    <source>
        <dbReference type="SAM" id="Coils"/>
    </source>
</evidence>
<dbReference type="SUPFAM" id="SSF52540">
    <property type="entry name" value="P-loop containing nucleoside triphosphate hydrolases"/>
    <property type="match status" value="2"/>
</dbReference>
<proteinExistence type="predicted"/>
<reference evidence="7 8" key="1">
    <citation type="submission" date="2018-06" db="EMBL/GenBank/DDBJ databases">
        <title>The genome of Pseudomonas putida NX-1, a lignin degrader.</title>
        <authorList>
            <person name="Xu Z."/>
        </authorList>
    </citation>
    <scope>NUCLEOTIDE SEQUENCE [LARGE SCALE GENOMIC DNA]</scope>
    <source>
        <strain evidence="7 8">NX-1</strain>
    </source>
</reference>
<comment type="subcellular location">
    <subcellularLocation>
        <location evidence="1">Membrane</location>
        <topology evidence="1">Multi-pass membrane protein</topology>
    </subcellularLocation>
</comment>
<dbReference type="RefSeq" id="WP_112899201.1">
    <property type="nucleotide sequence ID" value="NZ_CP030750.1"/>
</dbReference>
<evidence type="ECO:0000256" key="3">
    <source>
        <dbReference type="ARBA" id="ARBA00022989"/>
    </source>
</evidence>
<dbReference type="EMBL" id="CP030750">
    <property type="protein sequence ID" value="AXA26810.1"/>
    <property type="molecule type" value="Genomic_DNA"/>
</dbReference>
<dbReference type="PANTHER" id="PTHR17920:SF3">
    <property type="entry name" value="TRANSMEMBRANE AND COILED-COIL DOMAIN-CONTAINING PROTEIN 4"/>
    <property type="match status" value="1"/>
</dbReference>
<protein>
    <submittedName>
        <fullName evidence="7">DUF726 domain-containing protein</fullName>
    </submittedName>
</protein>
<organism evidence="7 8">
    <name type="scientific">Pseudomonas putida</name>
    <name type="common">Arthrobacter siderocapsulatus</name>
    <dbReference type="NCBI Taxonomy" id="303"/>
    <lineage>
        <taxon>Bacteria</taxon>
        <taxon>Pseudomonadati</taxon>
        <taxon>Pseudomonadota</taxon>
        <taxon>Gammaproteobacteria</taxon>
        <taxon>Pseudomonadales</taxon>
        <taxon>Pseudomonadaceae</taxon>
        <taxon>Pseudomonas</taxon>
    </lineage>
</organism>
<evidence type="ECO:0000313" key="7">
    <source>
        <dbReference type="EMBL" id="AXA26810.1"/>
    </source>
</evidence>
<dbReference type="InterPro" id="IPR007941">
    <property type="entry name" value="DUF726"/>
</dbReference>
<sequence>MSLPFLFQSSPSSSTNTTEANIFIHGYSAGHNEEDKQLLLERIPAQLGNFINIFAFWPSNHYLHFDIASFWSLGAGSLNFVPVGATGGFGPSLGLVGAVVKDRLKNFSDARARAESMGVVLLDQLKEYLRTKHPQVETINLIGHSLGGRVVVSSLKSFSKRHQLAINDVLLMAAAVEVSAIEASQMRKLLQGRMINAYSKTDRTLLLNWGETCLGRNVVEHFESVEMNDFGHTDYWERLPEVLTETRFKAITPNAPEPPLVHADAFPPTQAPEKTTEEPYMTLELNSPREVYQQINDELALIIGELRHSSDDEALNLARKEALRRLTEHRTALFDRLAELEKNAEWNTFTIAFYGETGAGKSTLIETLRILLQEPGKRASQEAFRKLHEQYELTEENLQRLQQCIEETEARLDELTRQLTAAVQQYEQPYQQAREALDRANAQSSELTQRLDNTLQQHEHAHKDALAAITRLHSLLAERKSTASLWQRLLNLFRKMPEELQLNDATARLATATAARDSAAVTLDTERQKAEHARTELEQKLAEVTRARDDACTALTAQQAATTEQQRTLVQQRLEVETQLVQLVTELKVHADGQIIGDGSADFTRKTQRYDLELDGHPFALLDVPGIEGKEGLVLEEIERAVQIAHAVFYVTNQAAPPQTGDGQNLGTLEKIKKHLSAQTEVWTIFNKKITSPKNSLNGRPLVSEDENTSLAGLDQKMADQLGKHYREVFALTALPAFLASTHHFAPGSSNANRRAKVLADFGADELLEKSRLRGFLQLLDEKLIRDGQSKIIRANFNKANEALTDTTGTLSGVQQTLSALAAKLNEEEQSAKSQLNSSFSALKKRLESSGETLIHSFASKVRNSVYAKIEGDISNDAFKAALSEQLEEQQHALGKQLPKVINVEVSTFQKAAEDILKRFEKHAQELTASYGKLGSMKFNQPFKLNIKIDNGIKVAGLIASLLGIAAAPFTGGASLWFVGASVLTALISVGKAIWGAFDSDFKKSQQRQATDKNLLSATEQLRSALRENLESALNEMQKTIEQLDRALEAPAKQASSQVETLARSTKRLKVLSRQIEIAGKL</sequence>
<dbReference type="SUPFAM" id="SSF53474">
    <property type="entry name" value="alpha/beta-Hydrolases"/>
    <property type="match status" value="1"/>
</dbReference>
<dbReference type="Pfam" id="PF05277">
    <property type="entry name" value="DUF726"/>
    <property type="match status" value="1"/>
</dbReference>
<keyword evidence="2 6" id="KW-0812">Transmembrane</keyword>
<evidence type="ECO:0000256" key="2">
    <source>
        <dbReference type="ARBA" id="ARBA00022692"/>
    </source>
</evidence>
<name>A0AAD0PGD9_PSEPU</name>
<dbReference type="InterPro" id="IPR027417">
    <property type="entry name" value="P-loop_NTPase"/>
</dbReference>
<dbReference type="Gene3D" id="3.40.50.1820">
    <property type="entry name" value="alpha/beta hydrolase"/>
    <property type="match status" value="1"/>
</dbReference>
<gene>
    <name evidence="7" type="ORF">C1S65_22815</name>
</gene>
<dbReference type="AlphaFoldDB" id="A0AAD0PGD9"/>
<feature type="coiled-coil region" evidence="5">
    <location>
        <begin position="1016"/>
        <end position="1050"/>
    </location>
</feature>
<keyword evidence="3 6" id="KW-1133">Transmembrane helix</keyword>
<dbReference type="Proteomes" id="UP000251617">
    <property type="component" value="Chromosome"/>
</dbReference>
<evidence type="ECO:0000256" key="1">
    <source>
        <dbReference type="ARBA" id="ARBA00004141"/>
    </source>
</evidence>
<keyword evidence="5" id="KW-0175">Coiled coil</keyword>
<dbReference type="Gene3D" id="3.40.50.300">
    <property type="entry name" value="P-loop containing nucleotide triphosphate hydrolases"/>
    <property type="match status" value="2"/>
</dbReference>
<evidence type="ECO:0000313" key="8">
    <source>
        <dbReference type="Proteomes" id="UP000251617"/>
    </source>
</evidence>
<feature type="coiled-coil region" evidence="5">
    <location>
        <begin position="384"/>
        <end position="457"/>
    </location>
</feature>
<keyword evidence="4 6" id="KW-0472">Membrane</keyword>
<evidence type="ECO:0000256" key="4">
    <source>
        <dbReference type="ARBA" id="ARBA00023136"/>
    </source>
</evidence>
<feature type="coiled-coil region" evidence="5">
    <location>
        <begin position="520"/>
        <end position="550"/>
    </location>
</feature>
<accession>A0AAD0PGD9</accession>
<dbReference type="InterPro" id="IPR029058">
    <property type="entry name" value="AB_hydrolase_fold"/>
</dbReference>
<evidence type="ECO:0000256" key="6">
    <source>
        <dbReference type="SAM" id="Phobius"/>
    </source>
</evidence>